<dbReference type="InterPro" id="IPR001460">
    <property type="entry name" value="PCN-bd_Tpept"/>
</dbReference>
<evidence type="ECO:0000256" key="2">
    <source>
        <dbReference type="ARBA" id="ARBA00007090"/>
    </source>
</evidence>
<keyword evidence="9" id="KW-0511">Multifunctional enzyme</keyword>
<dbReference type="InterPro" id="IPR023346">
    <property type="entry name" value="Lysozyme-like_dom_sf"/>
</dbReference>
<reference evidence="17" key="1">
    <citation type="journal article" date="2019" name="Int. J. Syst. Evol. Microbiol.">
        <title>The Global Catalogue of Microorganisms (GCM) 10K type strain sequencing project: providing services to taxonomists for standard genome sequencing and annotation.</title>
        <authorList>
            <consortium name="The Broad Institute Genomics Platform"/>
            <consortium name="The Broad Institute Genome Sequencing Center for Infectious Disease"/>
            <person name="Wu L."/>
            <person name="Ma J."/>
        </authorList>
    </citation>
    <scope>NUCLEOTIDE SEQUENCE [LARGE SCALE GENOMIC DNA]</scope>
    <source>
        <strain evidence="17">CGMCC 1.12702</strain>
    </source>
</reference>
<evidence type="ECO:0000256" key="5">
    <source>
        <dbReference type="ARBA" id="ARBA00022670"/>
    </source>
</evidence>
<feature type="domain" description="Glycosyl transferase family 51" evidence="15">
    <location>
        <begin position="116"/>
        <end position="279"/>
    </location>
</feature>
<gene>
    <name evidence="16" type="ORF">ACFSGX_11210</name>
</gene>
<comment type="similarity">
    <text evidence="3">In the N-terminal section; belongs to the glycosyltransferase 51 family.</text>
</comment>
<dbReference type="Pfam" id="PF00912">
    <property type="entry name" value="Transgly"/>
    <property type="match status" value="1"/>
</dbReference>
<dbReference type="InterPro" id="IPR050396">
    <property type="entry name" value="Glycosyltr_51/Transpeptidase"/>
</dbReference>
<evidence type="ECO:0000256" key="8">
    <source>
        <dbReference type="ARBA" id="ARBA00022801"/>
    </source>
</evidence>
<feature type="transmembrane region" description="Helical" evidence="13">
    <location>
        <begin position="62"/>
        <end position="82"/>
    </location>
</feature>
<evidence type="ECO:0000256" key="3">
    <source>
        <dbReference type="ARBA" id="ARBA00007739"/>
    </source>
</evidence>
<dbReference type="SUPFAM" id="SSF56601">
    <property type="entry name" value="beta-lactamase/transpeptidase-like"/>
    <property type="match status" value="1"/>
</dbReference>
<feature type="compositionally biased region" description="Basic and acidic residues" evidence="12">
    <location>
        <begin position="675"/>
        <end position="695"/>
    </location>
</feature>
<dbReference type="Pfam" id="PF00905">
    <property type="entry name" value="Transpeptidase"/>
    <property type="match status" value="1"/>
</dbReference>
<dbReference type="EC" id="2.4.99.28" evidence="10"/>
<keyword evidence="5" id="KW-0645">Protease</keyword>
<evidence type="ECO:0000313" key="17">
    <source>
        <dbReference type="Proteomes" id="UP001597400"/>
    </source>
</evidence>
<organism evidence="16 17">
    <name type="scientific">Sphingomonas arantia</name>
    <dbReference type="NCBI Taxonomy" id="1460676"/>
    <lineage>
        <taxon>Bacteria</taxon>
        <taxon>Pseudomonadati</taxon>
        <taxon>Pseudomonadota</taxon>
        <taxon>Alphaproteobacteria</taxon>
        <taxon>Sphingomonadales</taxon>
        <taxon>Sphingomonadaceae</taxon>
        <taxon>Sphingomonas</taxon>
    </lineage>
</organism>
<keyword evidence="7 16" id="KW-0808">Transferase</keyword>
<dbReference type="Gene3D" id="1.10.3810.10">
    <property type="entry name" value="Biosynthetic peptidoglycan transglycosylase-like"/>
    <property type="match status" value="1"/>
</dbReference>
<evidence type="ECO:0000256" key="6">
    <source>
        <dbReference type="ARBA" id="ARBA00022676"/>
    </source>
</evidence>
<evidence type="ECO:0000256" key="12">
    <source>
        <dbReference type="SAM" id="MobiDB-lite"/>
    </source>
</evidence>
<keyword evidence="13" id="KW-0812">Transmembrane</keyword>
<feature type="domain" description="Penicillin-binding protein transpeptidase" evidence="14">
    <location>
        <begin position="361"/>
        <end position="583"/>
    </location>
</feature>
<evidence type="ECO:0000259" key="14">
    <source>
        <dbReference type="Pfam" id="PF00905"/>
    </source>
</evidence>
<dbReference type="GO" id="GO:0016757">
    <property type="term" value="F:glycosyltransferase activity"/>
    <property type="evidence" value="ECO:0007669"/>
    <property type="project" value="UniProtKB-KW"/>
</dbReference>
<keyword evidence="13" id="KW-0472">Membrane</keyword>
<dbReference type="PANTHER" id="PTHR32282:SF33">
    <property type="entry name" value="PEPTIDOGLYCAN GLYCOSYLTRANSFERASE"/>
    <property type="match status" value="1"/>
</dbReference>
<dbReference type="PANTHER" id="PTHR32282">
    <property type="entry name" value="BINDING PROTEIN TRANSPEPTIDASE, PUTATIVE-RELATED"/>
    <property type="match status" value="1"/>
</dbReference>
<dbReference type="NCBIfam" id="TIGR02074">
    <property type="entry name" value="PBP_1a_fam"/>
    <property type="match status" value="1"/>
</dbReference>
<dbReference type="SUPFAM" id="SSF53955">
    <property type="entry name" value="Lysozyme-like"/>
    <property type="match status" value="1"/>
</dbReference>
<dbReference type="RefSeq" id="WP_380929906.1">
    <property type="nucleotide sequence ID" value="NZ_JBHUGS010000002.1"/>
</dbReference>
<keyword evidence="13" id="KW-1133">Transmembrane helix</keyword>
<feature type="region of interest" description="Disordered" evidence="12">
    <location>
        <begin position="664"/>
        <end position="714"/>
    </location>
</feature>
<evidence type="ECO:0000256" key="10">
    <source>
        <dbReference type="ARBA" id="ARBA00044770"/>
    </source>
</evidence>
<keyword evidence="6 16" id="KW-0328">Glycosyltransferase</keyword>
<comment type="similarity">
    <text evidence="2">In the C-terminal section; belongs to the transpeptidase family.</text>
</comment>
<keyword evidence="17" id="KW-1185">Reference proteome</keyword>
<accession>A0ABW4TXB1</accession>
<evidence type="ECO:0000259" key="15">
    <source>
        <dbReference type="Pfam" id="PF00912"/>
    </source>
</evidence>
<proteinExistence type="inferred from homology"/>
<dbReference type="Proteomes" id="UP001597400">
    <property type="component" value="Unassembled WGS sequence"/>
</dbReference>
<evidence type="ECO:0000256" key="1">
    <source>
        <dbReference type="ARBA" id="ARBA00004752"/>
    </source>
</evidence>
<evidence type="ECO:0000256" key="7">
    <source>
        <dbReference type="ARBA" id="ARBA00022679"/>
    </source>
</evidence>
<keyword evidence="4" id="KW-0121">Carboxypeptidase</keyword>
<evidence type="ECO:0000256" key="9">
    <source>
        <dbReference type="ARBA" id="ARBA00023268"/>
    </source>
</evidence>
<sequence>MDLTPLDPDDAPRPGSGPGWHGSPGPHSGAQGGGQHPSYDPTTHVLTPIPPRRRRWPRWLGWRRVVGGGFLLFLVMIAWLAITAPLSKSLRPIAPPSVTLLSAGGRAIARRGAVIDKPVDVTKLPDHVGEAFMAIEDRRFRSHLGIDPQGIARAAWANVRAGGVREGGSTITQQLAKVAFLDSDRTAGRKLREVMIAFWLEAWLTKDDILSRYLSNVYFGDNVYGLRAAARHYFDKRPEQLNIGESAMLAGLMKAPSRLAPTSNLAGARARQKLVVAAMEDAKFIDAATAARVRPARLHVRTVGSLPTGTYFADWAMPQARDRAGTLYAEQTVATTLDDRMQRAAVRAVNRAALGGAQVALVAMRPNGEVVAMIGGRDYKGSSFNRATQARRQPGSTFKLFVYLAALRAGMSPTDMVADRPITVEGWSPANSDRKYRGDITLRQAFAVSSNVAAVRLQEQVGRDKVIRAARDLGVVSPLRSDPSLALGTSGMTLLELTSAFAAVADDAYPVKPHGLPAEERSWFDKVWDRQSSFGRARHDALLDLLSATVNQGTGRNAALRTQVFGKTGTTQNNRDAIFIGFAGDIVTGVWVGNDDNTPLKGVAGGGLPARIWRDFMASAIGSAPLVPAATKRPATRVDEVLPGLDVDIPPITVGDVTIGLDRDGLTVAPAGGPDLRRDTAPDREPAEPQDRRLDTPLPRGDPEDAEPLLRDER</sequence>
<name>A0ABW4TXB1_9SPHN</name>
<comment type="pathway">
    <text evidence="1">Cell wall biogenesis; peptidoglycan biosynthesis.</text>
</comment>
<dbReference type="InterPro" id="IPR036950">
    <property type="entry name" value="PBP_transglycosylase"/>
</dbReference>
<dbReference type="Gene3D" id="3.40.710.10">
    <property type="entry name" value="DD-peptidase/beta-lactamase superfamily"/>
    <property type="match status" value="1"/>
</dbReference>
<evidence type="ECO:0000256" key="11">
    <source>
        <dbReference type="ARBA" id="ARBA00049902"/>
    </source>
</evidence>
<comment type="catalytic activity">
    <reaction evidence="11">
        <text>[GlcNAc-(1-&gt;4)-Mur2Ac(oyl-L-Ala-gamma-D-Glu-L-Lys-D-Ala-D-Ala)](n)-di-trans,octa-cis-undecaprenyl diphosphate + beta-D-GlcNAc-(1-&gt;4)-Mur2Ac(oyl-L-Ala-gamma-D-Glu-L-Lys-D-Ala-D-Ala)-di-trans,octa-cis-undecaprenyl diphosphate = [GlcNAc-(1-&gt;4)-Mur2Ac(oyl-L-Ala-gamma-D-Glu-L-Lys-D-Ala-D-Ala)](n+1)-di-trans,octa-cis-undecaprenyl diphosphate + di-trans,octa-cis-undecaprenyl diphosphate + H(+)</text>
        <dbReference type="Rhea" id="RHEA:23708"/>
        <dbReference type="Rhea" id="RHEA-COMP:9602"/>
        <dbReference type="Rhea" id="RHEA-COMP:9603"/>
        <dbReference type="ChEBI" id="CHEBI:15378"/>
        <dbReference type="ChEBI" id="CHEBI:58405"/>
        <dbReference type="ChEBI" id="CHEBI:60033"/>
        <dbReference type="ChEBI" id="CHEBI:78435"/>
        <dbReference type="EC" id="2.4.99.28"/>
    </reaction>
</comment>
<comment type="caution">
    <text evidence="16">The sequence shown here is derived from an EMBL/GenBank/DDBJ whole genome shotgun (WGS) entry which is preliminary data.</text>
</comment>
<dbReference type="InterPro" id="IPR001264">
    <property type="entry name" value="Glyco_trans_51"/>
</dbReference>
<evidence type="ECO:0000256" key="13">
    <source>
        <dbReference type="SAM" id="Phobius"/>
    </source>
</evidence>
<feature type="region of interest" description="Disordered" evidence="12">
    <location>
        <begin position="1"/>
        <end position="47"/>
    </location>
</feature>
<evidence type="ECO:0000313" key="16">
    <source>
        <dbReference type="EMBL" id="MFD1951332.1"/>
    </source>
</evidence>
<keyword evidence="8" id="KW-0378">Hydrolase</keyword>
<protein>
    <recommendedName>
        <fullName evidence="10">peptidoglycan glycosyltransferase</fullName>
        <ecNumber evidence="10">2.4.99.28</ecNumber>
    </recommendedName>
</protein>
<dbReference type="EMBL" id="JBHUGS010000002">
    <property type="protein sequence ID" value="MFD1951332.1"/>
    <property type="molecule type" value="Genomic_DNA"/>
</dbReference>
<dbReference type="InterPro" id="IPR012338">
    <property type="entry name" value="Beta-lactam/transpept-like"/>
</dbReference>
<evidence type="ECO:0000256" key="4">
    <source>
        <dbReference type="ARBA" id="ARBA00022645"/>
    </source>
</evidence>